<feature type="compositionally biased region" description="Basic and acidic residues" evidence="3">
    <location>
        <begin position="8"/>
        <end position="19"/>
    </location>
</feature>
<dbReference type="InterPro" id="IPR035892">
    <property type="entry name" value="C2_domain_sf"/>
</dbReference>
<dbReference type="CDD" id="cd00030">
    <property type="entry name" value="C2"/>
    <property type="match status" value="1"/>
</dbReference>
<dbReference type="SMART" id="SM00239">
    <property type="entry name" value="C2"/>
    <property type="match status" value="1"/>
</dbReference>
<keyword evidence="2" id="KW-0106">Calcium</keyword>
<dbReference type="GO" id="GO:0005509">
    <property type="term" value="F:calcium ion binding"/>
    <property type="evidence" value="ECO:0007669"/>
    <property type="project" value="TreeGrafter"/>
</dbReference>
<dbReference type="Pfam" id="PF00168">
    <property type="entry name" value="C2"/>
    <property type="match status" value="1"/>
</dbReference>
<feature type="region of interest" description="Disordered" evidence="3">
    <location>
        <begin position="1"/>
        <end position="21"/>
    </location>
</feature>
<dbReference type="PROSITE" id="PS50004">
    <property type="entry name" value="C2"/>
    <property type="match status" value="1"/>
</dbReference>
<dbReference type="PANTHER" id="PTHR45911:SF4">
    <property type="entry name" value="MULTIPLE C2 AND TRANSMEMBRANE DOMAIN-CONTAINING PROTEIN"/>
    <property type="match status" value="1"/>
</dbReference>
<dbReference type="GO" id="GO:0016020">
    <property type="term" value="C:membrane"/>
    <property type="evidence" value="ECO:0007669"/>
    <property type="project" value="TreeGrafter"/>
</dbReference>
<dbReference type="OrthoDB" id="419768at2759"/>
<evidence type="ECO:0000256" key="2">
    <source>
        <dbReference type="ARBA" id="ARBA00022837"/>
    </source>
</evidence>
<dbReference type="PANTHER" id="PTHR45911">
    <property type="entry name" value="C2 DOMAIN-CONTAINING PROTEIN"/>
    <property type="match status" value="1"/>
</dbReference>
<accession>A0A5J4V838</accession>
<dbReference type="Proteomes" id="UP000324800">
    <property type="component" value="Unassembled WGS sequence"/>
</dbReference>
<reference evidence="5 6" key="1">
    <citation type="submission" date="2019-03" db="EMBL/GenBank/DDBJ databases">
        <title>Single cell metagenomics reveals metabolic interactions within the superorganism composed of flagellate Streblomastix strix and complex community of Bacteroidetes bacteria on its surface.</title>
        <authorList>
            <person name="Treitli S.C."/>
            <person name="Kolisko M."/>
            <person name="Husnik F."/>
            <person name="Keeling P."/>
            <person name="Hampl V."/>
        </authorList>
    </citation>
    <scope>NUCLEOTIDE SEQUENCE [LARGE SCALE GENOMIC DNA]</scope>
    <source>
        <strain evidence="5">ST1C</strain>
    </source>
</reference>
<evidence type="ECO:0000259" key="4">
    <source>
        <dbReference type="PROSITE" id="PS50004"/>
    </source>
</evidence>
<organism evidence="5 6">
    <name type="scientific">Streblomastix strix</name>
    <dbReference type="NCBI Taxonomy" id="222440"/>
    <lineage>
        <taxon>Eukaryota</taxon>
        <taxon>Metamonada</taxon>
        <taxon>Preaxostyla</taxon>
        <taxon>Oxymonadida</taxon>
        <taxon>Streblomastigidae</taxon>
        <taxon>Streblomastix</taxon>
    </lineage>
</organism>
<dbReference type="EMBL" id="SNRW01008981">
    <property type="protein sequence ID" value="KAA6378690.1"/>
    <property type="molecule type" value="Genomic_DNA"/>
</dbReference>
<protein>
    <recommendedName>
        <fullName evidence="4">C2 domain-containing protein</fullName>
    </recommendedName>
</protein>
<comment type="caution">
    <text evidence="5">The sequence shown here is derived from an EMBL/GenBank/DDBJ whole genome shotgun (WGS) entry which is preliminary data.</text>
</comment>
<sequence>NNQQQEEEERKKKEEEISKQKKGIVKIRNISVHDLPKMDVLGKCDPFVVMKLGNDEKQTSVAKKSYNYDYVNEQFEFQFDPMSLKENRNIEIQVWDYDKIGFDEMIGSANIEILTSFVQEQQYEFFLIPKKGKKGKIQPISNSNDQSQEQDQGIGKVAFNLIYIPEMK</sequence>
<evidence type="ECO:0000313" key="6">
    <source>
        <dbReference type="Proteomes" id="UP000324800"/>
    </source>
</evidence>
<gene>
    <name evidence="5" type="ORF">EZS28_025782</name>
</gene>
<feature type="non-terminal residue" evidence="5">
    <location>
        <position position="1"/>
    </location>
</feature>
<evidence type="ECO:0000256" key="1">
    <source>
        <dbReference type="ARBA" id="ARBA00022723"/>
    </source>
</evidence>
<dbReference type="Gene3D" id="2.60.40.150">
    <property type="entry name" value="C2 domain"/>
    <property type="match status" value="1"/>
</dbReference>
<feature type="domain" description="C2" evidence="4">
    <location>
        <begin position="5"/>
        <end position="127"/>
    </location>
</feature>
<name>A0A5J4V838_9EUKA</name>
<evidence type="ECO:0000313" key="5">
    <source>
        <dbReference type="EMBL" id="KAA6378690.1"/>
    </source>
</evidence>
<proteinExistence type="predicted"/>
<dbReference type="SUPFAM" id="SSF49562">
    <property type="entry name" value="C2 domain (Calcium/lipid-binding domain, CaLB)"/>
    <property type="match status" value="1"/>
</dbReference>
<dbReference type="InterPro" id="IPR000008">
    <property type="entry name" value="C2_dom"/>
</dbReference>
<evidence type="ECO:0000256" key="3">
    <source>
        <dbReference type="SAM" id="MobiDB-lite"/>
    </source>
</evidence>
<keyword evidence="1" id="KW-0479">Metal-binding</keyword>
<dbReference type="AlphaFoldDB" id="A0A5J4V838"/>